<keyword evidence="7" id="KW-1185">Reference proteome</keyword>
<feature type="region of interest" description="Disordered" evidence="4">
    <location>
        <begin position="358"/>
        <end position="383"/>
    </location>
</feature>
<dbReference type="SMART" id="SM00346">
    <property type="entry name" value="HTH_ICLR"/>
    <property type="match status" value="1"/>
</dbReference>
<gene>
    <name evidence="6" type="ORF">MOP44_18110</name>
</gene>
<keyword evidence="3" id="KW-0732">Signal</keyword>
<name>A0A9J7BI53_9BACT</name>
<sequence length="383" mass="42017">MSKTKIKRLYLIPILSKALDVLELLEQTNAPVALEDVYQQTKISKTSVYRILKTLVHRGYVAQGQNGQYRLVSRPRRLRFGFAAQSAEMPFSVAVGNSVSSAAAAAGIELLTLDNRYDPDVAIKNAEQFVKERVDLVLEFQVEEHVAPHVAHIFKKADIPLVAIDIPHPNATYFGVDNFEVGYEAGALLAQYACNKWKGKVDWVLGIGFSEAGSFVQSRITGAFEGIRERLDQVPADRFLRLEGRGMRQPSFVAVSEFLRNQRKGQRTLVAAATDSSALGVLDAARQAGREQDIAIVGQDCIPEVLDEMRSGKSAIIGSVSHGAESYGPRLIQLGIALLRGHIVPPYNYVRHRVVTPETLGSADPDNHNGTDQSSEREPASAL</sequence>
<dbReference type="Pfam" id="PF09339">
    <property type="entry name" value="HTH_IclR"/>
    <property type="match status" value="1"/>
</dbReference>
<evidence type="ECO:0000313" key="7">
    <source>
        <dbReference type="Proteomes" id="UP001059380"/>
    </source>
</evidence>
<dbReference type="Proteomes" id="UP001059380">
    <property type="component" value="Chromosome"/>
</dbReference>
<dbReference type="Gene3D" id="1.10.10.10">
    <property type="entry name" value="Winged helix-like DNA-binding domain superfamily/Winged helix DNA-binding domain"/>
    <property type="match status" value="1"/>
</dbReference>
<dbReference type="InterPro" id="IPR025997">
    <property type="entry name" value="SBP_2_dom"/>
</dbReference>
<dbReference type="InterPro" id="IPR028082">
    <property type="entry name" value="Peripla_BP_I"/>
</dbReference>
<dbReference type="InterPro" id="IPR005471">
    <property type="entry name" value="Tscrpt_reg_IclR_N"/>
</dbReference>
<dbReference type="PANTHER" id="PTHR46847:SF1">
    <property type="entry name" value="D-ALLOSE-BINDING PERIPLASMIC PROTEIN-RELATED"/>
    <property type="match status" value="1"/>
</dbReference>
<dbReference type="SUPFAM" id="SSF46785">
    <property type="entry name" value="Winged helix' DNA-binding domain"/>
    <property type="match status" value="1"/>
</dbReference>
<dbReference type="KEGG" id="orp:MOP44_18110"/>
<evidence type="ECO:0000259" key="5">
    <source>
        <dbReference type="PROSITE" id="PS51077"/>
    </source>
</evidence>
<feature type="domain" description="HTH iclR-type" evidence="5">
    <location>
        <begin position="12"/>
        <end position="73"/>
    </location>
</feature>
<dbReference type="GO" id="GO:0030246">
    <property type="term" value="F:carbohydrate binding"/>
    <property type="evidence" value="ECO:0007669"/>
    <property type="project" value="UniProtKB-ARBA"/>
</dbReference>
<dbReference type="CDD" id="cd01536">
    <property type="entry name" value="PBP1_ABC_sugar_binding-like"/>
    <property type="match status" value="1"/>
</dbReference>
<evidence type="ECO:0000256" key="2">
    <source>
        <dbReference type="ARBA" id="ARBA00007639"/>
    </source>
</evidence>
<dbReference type="PANTHER" id="PTHR46847">
    <property type="entry name" value="D-ALLOSE-BINDING PERIPLASMIC PROTEIN-RELATED"/>
    <property type="match status" value="1"/>
</dbReference>
<dbReference type="SUPFAM" id="SSF53822">
    <property type="entry name" value="Periplasmic binding protein-like I"/>
    <property type="match status" value="1"/>
</dbReference>
<dbReference type="InterPro" id="IPR036390">
    <property type="entry name" value="WH_DNA-bd_sf"/>
</dbReference>
<dbReference type="Gene3D" id="3.40.50.2300">
    <property type="match status" value="2"/>
</dbReference>
<protein>
    <submittedName>
        <fullName evidence="6">Substrate-binding domain-containing protein</fullName>
    </submittedName>
</protein>
<organism evidence="6 7">
    <name type="scientific">Occallatibacter riparius</name>
    <dbReference type="NCBI Taxonomy" id="1002689"/>
    <lineage>
        <taxon>Bacteria</taxon>
        <taxon>Pseudomonadati</taxon>
        <taxon>Acidobacteriota</taxon>
        <taxon>Terriglobia</taxon>
        <taxon>Terriglobales</taxon>
        <taxon>Acidobacteriaceae</taxon>
        <taxon>Occallatibacter</taxon>
    </lineage>
</organism>
<accession>A0A9J7BI53</accession>
<dbReference type="GO" id="GO:0003677">
    <property type="term" value="F:DNA binding"/>
    <property type="evidence" value="ECO:0007669"/>
    <property type="project" value="InterPro"/>
</dbReference>
<dbReference type="EMBL" id="CP093313">
    <property type="protein sequence ID" value="UWZ82480.1"/>
    <property type="molecule type" value="Genomic_DNA"/>
</dbReference>
<dbReference type="PROSITE" id="PS51077">
    <property type="entry name" value="HTH_ICLR"/>
    <property type="match status" value="1"/>
</dbReference>
<dbReference type="GO" id="GO:0006355">
    <property type="term" value="P:regulation of DNA-templated transcription"/>
    <property type="evidence" value="ECO:0007669"/>
    <property type="project" value="InterPro"/>
</dbReference>
<dbReference type="GO" id="GO:0030313">
    <property type="term" value="C:cell envelope"/>
    <property type="evidence" value="ECO:0007669"/>
    <property type="project" value="UniProtKB-SubCell"/>
</dbReference>
<evidence type="ECO:0000256" key="1">
    <source>
        <dbReference type="ARBA" id="ARBA00004196"/>
    </source>
</evidence>
<reference evidence="6" key="1">
    <citation type="submission" date="2021-04" db="EMBL/GenBank/DDBJ databases">
        <title>Phylogenetic analysis of Acidobacteriaceae.</title>
        <authorList>
            <person name="Qiu L."/>
            <person name="Zhang Q."/>
        </authorList>
    </citation>
    <scope>NUCLEOTIDE SEQUENCE</scope>
    <source>
        <strain evidence="6">DSM 25168</strain>
    </source>
</reference>
<feature type="compositionally biased region" description="Basic and acidic residues" evidence="4">
    <location>
        <begin position="365"/>
        <end position="383"/>
    </location>
</feature>
<evidence type="ECO:0000256" key="3">
    <source>
        <dbReference type="ARBA" id="ARBA00022729"/>
    </source>
</evidence>
<dbReference type="Pfam" id="PF13407">
    <property type="entry name" value="Peripla_BP_4"/>
    <property type="match status" value="1"/>
</dbReference>
<comment type="similarity">
    <text evidence="2">Belongs to the bacterial solute-binding protein 2 family.</text>
</comment>
<evidence type="ECO:0000256" key="4">
    <source>
        <dbReference type="SAM" id="MobiDB-lite"/>
    </source>
</evidence>
<dbReference type="InterPro" id="IPR036388">
    <property type="entry name" value="WH-like_DNA-bd_sf"/>
</dbReference>
<proteinExistence type="inferred from homology"/>
<evidence type="ECO:0000313" key="6">
    <source>
        <dbReference type="EMBL" id="UWZ82480.1"/>
    </source>
</evidence>
<dbReference type="RefSeq" id="WP_260791665.1">
    <property type="nucleotide sequence ID" value="NZ_CP093313.1"/>
</dbReference>
<dbReference type="AlphaFoldDB" id="A0A9J7BI53"/>
<comment type="subcellular location">
    <subcellularLocation>
        <location evidence="1">Cell envelope</location>
    </subcellularLocation>
</comment>